<dbReference type="PANTHER" id="PTHR30437:SF4">
    <property type="entry name" value="TRANSCRIPTION ELONGATION FACTOR GREA"/>
    <property type="match status" value="1"/>
</dbReference>
<organism evidence="5 6">
    <name type="scientific">Oceaniferula marina</name>
    <dbReference type="NCBI Taxonomy" id="2748318"/>
    <lineage>
        <taxon>Bacteria</taxon>
        <taxon>Pseudomonadati</taxon>
        <taxon>Verrucomicrobiota</taxon>
        <taxon>Verrucomicrobiia</taxon>
        <taxon>Verrucomicrobiales</taxon>
        <taxon>Verrucomicrobiaceae</taxon>
        <taxon>Oceaniferula</taxon>
    </lineage>
</organism>
<dbReference type="InterPro" id="IPR001437">
    <property type="entry name" value="Tscrpt_elong_fac_GreA/B_C"/>
</dbReference>
<evidence type="ECO:0000259" key="4">
    <source>
        <dbReference type="Pfam" id="PF03449"/>
    </source>
</evidence>
<dbReference type="SUPFAM" id="SSF46557">
    <property type="entry name" value="GreA transcript cleavage protein, N-terminal domain"/>
    <property type="match status" value="1"/>
</dbReference>
<evidence type="ECO:0000313" key="6">
    <source>
        <dbReference type="Proteomes" id="UP000557872"/>
    </source>
</evidence>
<dbReference type="Pfam" id="PF01272">
    <property type="entry name" value="GreA_GreB"/>
    <property type="match status" value="1"/>
</dbReference>
<keyword evidence="6" id="KW-1185">Reference proteome</keyword>
<reference evidence="5 6" key="1">
    <citation type="submission" date="2020-07" db="EMBL/GenBank/DDBJ databases">
        <title>Roseicoccus Jingziensis gen. nov., sp. nov., isolated from coastal seawater.</title>
        <authorList>
            <person name="Feng X."/>
        </authorList>
    </citation>
    <scope>NUCLEOTIDE SEQUENCE [LARGE SCALE GENOMIC DNA]</scope>
    <source>
        <strain evidence="5 6">N1E253</strain>
    </source>
</reference>
<feature type="domain" description="Transcription elongation factor GreA/GreB C-terminal" evidence="3">
    <location>
        <begin position="534"/>
        <end position="595"/>
    </location>
</feature>
<keyword evidence="5" id="KW-0648">Protein biosynthesis</keyword>
<dbReference type="GO" id="GO:0070063">
    <property type="term" value="F:RNA polymerase binding"/>
    <property type="evidence" value="ECO:0007669"/>
    <property type="project" value="InterPro"/>
</dbReference>
<evidence type="ECO:0000256" key="1">
    <source>
        <dbReference type="ARBA" id="ARBA00023015"/>
    </source>
</evidence>
<evidence type="ECO:0000256" key="2">
    <source>
        <dbReference type="ARBA" id="ARBA00023163"/>
    </source>
</evidence>
<sequence>MHADVAKLVQAGRIPEAVGKRLSEIAPGEFCSHKAWGAGKVESWDLQAGKVVINFERQPNQEMALKFAIQKTEPLDSEHFSAHKLENLDQLRELVETDPVELVKRVLESHGGTMSLDQLDRELSGSVVPEATYKKWWDKAKKALRESHIFSVPSKRTDPLVLRADSASPQETLVMEFSDSRDPRVKIKALENIRKNFAVFEGKGEILQQVIDEINAYCLKGRKLHLSTVLEFLVARDDIIDCFDDLNLADSDIRLADVITTEQDRLVDSLKGRSAATQRKIFETFEDSFGEGWQDEILKVFDEVGSRGVTEIARLLQETGADDVFADHLKKSIANRCLGPDALIWLCREREKSAAEVFTFETGNSILNLLDRDHVADGPNRSVRLRTMLMSDKTLIADILADADEAEARQFGRKLYQSQVFTELDRKSLMARVIKARPETHDLVTGEFERKVEGVISSQESIDRRKADLDKLLKERIPQNVEEIKIARSYGDLRENFEYKAAKQMQAVLARRRSQLEKELAHVQATDFSGADTACVNIGTLVTLHDDAGKAIQYTVLGAWDSIPEENVVSYLSDIGIALMGAKPGERVEVRDMETEKNRFLTVKTIEAYKA</sequence>
<dbReference type="RefSeq" id="WP_178930564.1">
    <property type="nucleotide sequence ID" value="NZ_JACBAZ010000001.1"/>
</dbReference>
<name>A0A851GIF8_9BACT</name>
<dbReference type="GO" id="GO:0006354">
    <property type="term" value="P:DNA-templated transcription elongation"/>
    <property type="evidence" value="ECO:0007669"/>
    <property type="project" value="TreeGrafter"/>
</dbReference>
<gene>
    <name evidence="5" type="ORF">HW115_00200</name>
</gene>
<accession>A0A851GIF8</accession>
<feature type="domain" description="Transcription elongation factor GreA/GreB N-terminal" evidence="4">
    <location>
        <begin position="458"/>
        <end position="523"/>
    </location>
</feature>
<dbReference type="SUPFAM" id="SSF54534">
    <property type="entry name" value="FKBP-like"/>
    <property type="match status" value="1"/>
</dbReference>
<dbReference type="GO" id="GO:0032784">
    <property type="term" value="P:regulation of DNA-templated transcription elongation"/>
    <property type="evidence" value="ECO:0007669"/>
    <property type="project" value="InterPro"/>
</dbReference>
<keyword evidence="5" id="KW-0251">Elongation factor</keyword>
<dbReference type="AlphaFoldDB" id="A0A851GIF8"/>
<dbReference type="GO" id="GO:0003746">
    <property type="term" value="F:translation elongation factor activity"/>
    <property type="evidence" value="ECO:0007669"/>
    <property type="project" value="UniProtKB-KW"/>
</dbReference>
<dbReference type="InterPro" id="IPR023459">
    <property type="entry name" value="Tscrpt_elong_fac_GreA/B_fam"/>
</dbReference>
<dbReference type="EMBL" id="JACBAZ010000001">
    <property type="protein sequence ID" value="NWK54014.1"/>
    <property type="molecule type" value="Genomic_DNA"/>
</dbReference>
<dbReference type="Gene3D" id="3.10.50.30">
    <property type="entry name" value="Transcription elongation factor, GreA/GreB, C-terminal domain"/>
    <property type="match status" value="1"/>
</dbReference>
<protein>
    <submittedName>
        <fullName evidence="5">GreA/GreB family elongation factor</fullName>
    </submittedName>
</protein>
<evidence type="ECO:0000313" key="5">
    <source>
        <dbReference type="EMBL" id="NWK54014.1"/>
    </source>
</evidence>
<dbReference type="GO" id="GO:0003677">
    <property type="term" value="F:DNA binding"/>
    <property type="evidence" value="ECO:0007669"/>
    <property type="project" value="InterPro"/>
</dbReference>
<dbReference type="InterPro" id="IPR022691">
    <property type="entry name" value="Tscrpt_elong_fac_GreA/B_N"/>
</dbReference>
<dbReference type="Gene3D" id="1.10.287.180">
    <property type="entry name" value="Transcription elongation factor, GreA/GreB, N-terminal domain"/>
    <property type="match status" value="1"/>
</dbReference>
<proteinExistence type="predicted"/>
<dbReference type="Pfam" id="PF03449">
    <property type="entry name" value="GreA_GreB_N"/>
    <property type="match status" value="1"/>
</dbReference>
<keyword evidence="1" id="KW-0805">Transcription regulation</keyword>
<dbReference type="InterPro" id="IPR036805">
    <property type="entry name" value="Tscrpt_elong_fac_GreA/B_N_sf"/>
</dbReference>
<dbReference type="PANTHER" id="PTHR30437">
    <property type="entry name" value="TRANSCRIPTION ELONGATION FACTOR GREA"/>
    <property type="match status" value="1"/>
</dbReference>
<keyword evidence="2" id="KW-0804">Transcription</keyword>
<dbReference type="InterPro" id="IPR036953">
    <property type="entry name" value="GreA/GreB_C_sf"/>
</dbReference>
<evidence type="ECO:0000259" key="3">
    <source>
        <dbReference type="Pfam" id="PF01272"/>
    </source>
</evidence>
<dbReference type="Proteomes" id="UP000557872">
    <property type="component" value="Unassembled WGS sequence"/>
</dbReference>
<comment type="caution">
    <text evidence="5">The sequence shown here is derived from an EMBL/GenBank/DDBJ whole genome shotgun (WGS) entry which is preliminary data.</text>
</comment>